<proteinExistence type="predicted"/>
<dbReference type="PANTHER" id="PTHR47937">
    <property type="entry name" value="PLASTID TRANSCRIPTIONALLY ACTIVE CHROMOSOME 2-LIKE PROTEIN"/>
    <property type="match status" value="1"/>
</dbReference>
<keyword evidence="3" id="KW-0732">Signal</keyword>
<dbReference type="OrthoDB" id="5964849at2"/>
<organism evidence="4 5">
    <name type="scientific">Pseudoluteimonas lycopersici</name>
    <dbReference type="NCBI Taxonomy" id="1324796"/>
    <lineage>
        <taxon>Bacteria</taxon>
        <taxon>Pseudomonadati</taxon>
        <taxon>Pseudomonadota</taxon>
        <taxon>Gammaproteobacteria</taxon>
        <taxon>Lysobacterales</taxon>
        <taxon>Lysobacteraceae</taxon>
        <taxon>Pseudoluteimonas</taxon>
    </lineage>
</organism>
<name>A0A516V6C0_9GAMM</name>
<evidence type="ECO:0000313" key="5">
    <source>
        <dbReference type="Proteomes" id="UP000315891"/>
    </source>
</evidence>
<dbReference type="PANTHER" id="PTHR47937:SF2">
    <property type="entry name" value="PENTATRICOPEPTIDE (PPR) REPEAT-CONTAINING PROTEIN, PF01535'-RELATED"/>
    <property type="match status" value="1"/>
</dbReference>
<dbReference type="Pfam" id="PF14559">
    <property type="entry name" value="TPR_19"/>
    <property type="match status" value="1"/>
</dbReference>
<dbReference type="Pfam" id="PF13432">
    <property type="entry name" value="TPR_16"/>
    <property type="match status" value="2"/>
</dbReference>
<feature type="compositionally biased region" description="Polar residues" evidence="2">
    <location>
        <begin position="42"/>
        <end position="51"/>
    </location>
</feature>
<reference evidence="4 5" key="1">
    <citation type="submission" date="2019-07" db="EMBL/GenBank/DDBJ databases">
        <title>Lysobacter weifangensis sp. nov., isolated from bensulfuron-methyl contaminated farmland soil.</title>
        <authorList>
            <person name="Zhao H."/>
        </authorList>
    </citation>
    <scope>NUCLEOTIDE SEQUENCE [LARGE SCALE GENOMIC DNA]</scope>
    <source>
        <strain evidence="4 5">CC-Bw-6</strain>
    </source>
</reference>
<dbReference type="InterPro" id="IPR052308">
    <property type="entry name" value="PPR_domain-containing"/>
</dbReference>
<keyword evidence="5" id="KW-1185">Reference proteome</keyword>
<dbReference type="RefSeq" id="WP_143879569.1">
    <property type="nucleotide sequence ID" value="NZ_BAABLZ010000001.1"/>
</dbReference>
<sequence length="394" mass="43337">MSPMPRTMTANKNFAKALLMAFILLAVVPAATQARDRKDNGSEQSTEQKYPQATRKPPEQKVDSDLQAKIEKLFKAYQNKDAATVVQLADEVISNQKAGAYEHALAARIAGVTLLNNDNDKAKAYLEQAVAFDGLSNNEHYESMNLLSQMDLIDKQYDKSLALIDRFLAETKAQDPDSFVIKGNDLYRLKRYPEAIAALKTAIDASPEPKPEWLNLLMAAYFDAGQPQEATKIAEELIAKHPDDKALQLNLAASYMQAGQDDKAAALLEKLRTSGGLTQPEDYRNLYAMYLNHDKNKEGIAVIQEGLQKGVLKEDFETMNSLAQAYWFSGQSDQAIAAYRKAAPLAPDGETYLNLARALLNEGQMAAARQAAQQALDKGVHNPGDAKKILATGK</sequence>
<evidence type="ECO:0000313" key="4">
    <source>
        <dbReference type="EMBL" id="QDQ74058.1"/>
    </source>
</evidence>
<feature type="region of interest" description="Disordered" evidence="2">
    <location>
        <begin position="33"/>
        <end position="63"/>
    </location>
</feature>
<dbReference type="PROSITE" id="PS50005">
    <property type="entry name" value="TPR"/>
    <property type="match status" value="1"/>
</dbReference>
<protein>
    <submittedName>
        <fullName evidence="4">Tetratricopeptide repeat protein</fullName>
    </submittedName>
</protein>
<dbReference type="SUPFAM" id="SSF48452">
    <property type="entry name" value="TPR-like"/>
    <property type="match status" value="1"/>
</dbReference>
<feature type="repeat" description="TPR" evidence="1">
    <location>
        <begin position="316"/>
        <end position="349"/>
    </location>
</feature>
<keyword evidence="1" id="KW-0802">TPR repeat</keyword>
<feature type="signal peptide" evidence="3">
    <location>
        <begin position="1"/>
        <end position="34"/>
    </location>
</feature>
<dbReference type="InterPro" id="IPR011990">
    <property type="entry name" value="TPR-like_helical_dom_sf"/>
</dbReference>
<accession>A0A516V6C0</accession>
<dbReference type="EMBL" id="CP041742">
    <property type="protein sequence ID" value="QDQ74058.1"/>
    <property type="molecule type" value="Genomic_DNA"/>
</dbReference>
<dbReference type="AlphaFoldDB" id="A0A516V6C0"/>
<evidence type="ECO:0000256" key="3">
    <source>
        <dbReference type="SAM" id="SignalP"/>
    </source>
</evidence>
<evidence type="ECO:0000256" key="2">
    <source>
        <dbReference type="SAM" id="MobiDB-lite"/>
    </source>
</evidence>
<gene>
    <name evidence="4" type="ORF">FNZ56_09280</name>
</gene>
<feature type="chain" id="PRO_5022080191" evidence="3">
    <location>
        <begin position="35"/>
        <end position="394"/>
    </location>
</feature>
<dbReference type="InterPro" id="IPR019734">
    <property type="entry name" value="TPR_rpt"/>
</dbReference>
<dbReference type="Proteomes" id="UP000315891">
    <property type="component" value="Chromosome"/>
</dbReference>
<evidence type="ECO:0000256" key="1">
    <source>
        <dbReference type="PROSITE-ProRule" id="PRU00339"/>
    </source>
</evidence>
<dbReference type="SMART" id="SM00028">
    <property type="entry name" value="TPR"/>
    <property type="match status" value="4"/>
</dbReference>
<dbReference type="Gene3D" id="1.25.40.10">
    <property type="entry name" value="Tetratricopeptide repeat domain"/>
    <property type="match status" value="1"/>
</dbReference>